<name>A0AA87ZHY0_FICCA</name>
<dbReference type="GO" id="GO:0016020">
    <property type="term" value="C:membrane"/>
    <property type="evidence" value="ECO:0007669"/>
    <property type="project" value="UniProtKB-SubCell"/>
</dbReference>
<dbReference type="Pfam" id="PF00560">
    <property type="entry name" value="LRR_1"/>
    <property type="match status" value="1"/>
</dbReference>
<protein>
    <recommendedName>
        <fullName evidence="10">Leucine-rich repeat-containing N-terminal plant-type domain-containing protein</fullName>
    </recommendedName>
</protein>
<comment type="caution">
    <text evidence="11">The sequence shown here is derived from an EMBL/GenBank/DDBJ whole genome shotgun (WGS) entry which is preliminary data.</text>
</comment>
<evidence type="ECO:0000256" key="2">
    <source>
        <dbReference type="ARBA" id="ARBA00004370"/>
    </source>
</evidence>
<evidence type="ECO:0000256" key="1">
    <source>
        <dbReference type="ARBA" id="ARBA00004191"/>
    </source>
</evidence>
<reference evidence="11" key="1">
    <citation type="submission" date="2023-07" db="EMBL/GenBank/DDBJ databases">
        <title>draft genome sequence of fig (Ficus carica).</title>
        <authorList>
            <person name="Takahashi T."/>
            <person name="Nishimura K."/>
        </authorList>
    </citation>
    <scope>NUCLEOTIDE SEQUENCE</scope>
</reference>
<keyword evidence="7" id="KW-0472">Membrane</keyword>
<dbReference type="InterPro" id="IPR053211">
    <property type="entry name" value="DNA_repair-toleration"/>
</dbReference>
<feature type="signal peptide" evidence="9">
    <location>
        <begin position="1"/>
        <end position="30"/>
    </location>
</feature>
<evidence type="ECO:0000256" key="5">
    <source>
        <dbReference type="ARBA" id="ARBA00022729"/>
    </source>
</evidence>
<dbReference type="PANTHER" id="PTHR48060:SF24">
    <property type="entry name" value="NON-SPECIFIC SERINE_THREONINE PROTEIN KINASE"/>
    <property type="match status" value="1"/>
</dbReference>
<evidence type="ECO:0000256" key="3">
    <source>
        <dbReference type="ARBA" id="ARBA00022512"/>
    </source>
</evidence>
<evidence type="ECO:0000256" key="9">
    <source>
        <dbReference type="SAM" id="SignalP"/>
    </source>
</evidence>
<feature type="domain" description="Leucine-rich repeat-containing N-terminal plant-type" evidence="10">
    <location>
        <begin position="32"/>
        <end position="70"/>
    </location>
</feature>
<evidence type="ECO:0000313" key="12">
    <source>
        <dbReference type="Proteomes" id="UP001187192"/>
    </source>
</evidence>
<dbReference type="InterPro" id="IPR001611">
    <property type="entry name" value="Leu-rich_rpt"/>
</dbReference>
<dbReference type="SUPFAM" id="SSF52058">
    <property type="entry name" value="L domain-like"/>
    <property type="match status" value="1"/>
</dbReference>
<keyword evidence="5 9" id="KW-0732">Signal</keyword>
<keyword evidence="3" id="KW-0964">Secreted</keyword>
<sequence>MKKQRGIQMTTPILLHISFILFLFSVTCHGHSELNLLLNLKTAMIGPTGSGLGDWVPSSSHCSFSGVTCDDESRVIALFVTNLPLFGYLPPEIGLLNTLVNLTISSDNLTGKLPPEMANHTSLRLFNISNNFFQGRFPGEITLGMTELEVLDTYNNNFSGSLPMEIIKLQNIKHLHLG</sequence>
<evidence type="ECO:0000256" key="4">
    <source>
        <dbReference type="ARBA" id="ARBA00022614"/>
    </source>
</evidence>
<dbReference type="AlphaFoldDB" id="A0AA87ZHY0"/>
<comment type="similarity">
    <text evidence="8">Belongs to the polygalacturonase-inhibiting protein family.</text>
</comment>
<proteinExistence type="inferred from homology"/>
<organism evidence="11 12">
    <name type="scientific">Ficus carica</name>
    <name type="common">Common fig</name>
    <dbReference type="NCBI Taxonomy" id="3494"/>
    <lineage>
        <taxon>Eukaryota</taxon>
        <taxon>Viridiplantae</taxon>
        <taxon>Streptophyta</taxon>
        <taxon>Embryophyta</taxon>
        <taxon>Tracheophyta</taxon>
        <taxon>Spermatophyta</taxon>
        <taxon>Magnoliopsida</taxon>
        <taxon>eudicotyledons</taxon>
        <taxon>Gunneridae</taxon>
        <taxon>Pentapetalae</taxon>
        <taxon>rosids</taxon>
        <taxon>fabids</taxon>
        <taxon>Rosales</taxon>
        <taxon>Moraceae</taxon>
        <taxon>Ficeae</taxon>
        <taxon>Ficus</taxon>
    </lineage>
</organism>
<evidence type="ECO:0000256" key="8">
    <source>
        <dbReference type="ARBA" id="ARBA00038043"/>
    </source>
</evidence>
<evidence type="ECO:0000256" key="6">
    <source>
        <dbReference type="ARBA" id="ARBA00022737"/>
    </source>
</evidence>
<keyword evidence="12" id="KW-1185">Reference proteome</keyword>
<dbReference type="Proteomes" id="UP001187192">
    <property type="component" value="Unassembled WGS sequence"/>
</dbReference>
<feature type="non-terminal residue" evidence="11">
    <location>
        <position position="178"/>
    </location>
</feature>
<gene>
    <name evidence="11" type="ORF">TIFTF001_043827</name>
</gene>
<comment type="subcellular location">
    <subcellularLocation>
        <location evidence="2">Membrane</location>
    </subcellularLocation>
    <subcellularLocation>
        <location evidence="1">Secreted</location>
        <location evidence="1">Cell wall</location>
    </subcellularLocation>
</comment>
<dbReference type="InterPro" id="IPR013210">
    <property type="entry name" value="LRR_N_plant-typ"/>
</dbReference>
<keyword evidence="4" id="KW-0433">Leucine-rich repeat</keyword>
<evidence type="ECO:0000256" key="7">
    <source>
        <dbReference type="ARBA" id="ARBA00023136"/>
    </source>
</evidence>
<keyword evidence="3" id="KW-0134">Cell wall</keyword>
<dbReference type="InterPro" id="IPR032675">
    <property type="entry name" value="LRR_dom_sf"/>
</dbReference>
<dbReference type="Gene3D" id="3.80.10.10">
    <property type="entry name" value="Ribonuclease Inhibitor"/>
    <property type="match status" value="1"/>
</dbReference>
<evidence type="ECO:0000313" key="11">
    <source>
        <dbReference type="EMBL" id="GMN24876.1"/>
    </source>
</evidence>
<evidence type="ECO:0000259" key="10">
    <source>
        <dbReference type="Pfam" id="PF08263"/>
    </source>
</evidence>
<dbReference type="EMBL" id="BTGU01002990">
    <property type="protein sequence ID" value="GMN24876.1"/>
    <property type="molecule type" value="Genomic_DNA"/>
</dbReference>
<accession>A0AA87ZHY0</accession>
<dbReference type="FunFam" id="3.80.10.10:FF:000400">
    <property type="entry name" value="Nuclear pore complex protein NUP107"/>
    <property type="match status" value="1"/>
</dbReference>
<feature type="chain" id="PRO_5041707524" description="Leucine-rich repeat-containing N-terminal plant-type domain-containing protein" evidence="9">
    <location>
        <begin position="31"/>
        <end position="178"/>
    </location>
</feature>
<keyword evidence="6" id="KW-0677">Repeat</keyword>
<dbReference type="PANTHER" id="PTHR48060">
    <property type="entry name" value="DNA DAMAGE-REPAIR/TOLERATION PROTEIN DRT100"/>
    <property type="match status" value="1"/>
</dbReference>
<dbReference type="Pfam" id="PF08263">
    <property type="entry name" value="LRRNT_2"/>
    <property type="match status" value="1"/>
</dbReference>